<proteinExistence type="predicted"/>
<dbReference type="PANTHER" id="PTHR33710:SF64">
    <property type="entry name" value="ENDONUCLEASE_EXONUCLEASE_PHOSPHATASE DOMAIN-CONTAINING PROTEIN"/>
    <property type="match status" value="1"/>
</dbReference>
<dbReference type="InterPro" id="IPR036691">
    <property type="entry name" value="Endo/exonu/phosph_ase_sf"/>
</dbReference>
<name>A0A438CN63_VITVI</name>
<evidence type="ECO:0000313" key="2">
    <source>
        <dbReference type="Proteomes" id="UP000288805"/>
    </source>
</evidence>
<dbReference type="AlphaFoldDB" id="A0A438CN63"/>
<reference evidence="1 2" key="1">
    <citation type="journal article" date="2018" name="PLoS Genet.">
        <title>Population sequencing reveals clonal diversity and ancestral inbreeding in the grapevine cultivar Chardonnay.</title>
        <authorList>
            <person name="Roach M.J."/>
            <person name="Johnson D.L."/>
            <person name="Bohlmann J."/>
            <person name="van Vuuren H.J."/>
            <person name="Jones S.J."/>
            <person name="Pretorius I.S."/>
            <person name="Schmidt S.A."/>
            <person name="Borneman A.R."/>
        </authorList>
    </citation>
    <scope>NUCLEOTIDE SEQUENCE [LARGE SCALE GENOMIC DNA]</scope>
    <source>
        <strain evidence="2">cv. Chardonnay</strain>
        <tissue evidence="1">Leaf</tissue>
    </source>
</reference>
<comment type="caution">
    <text evidence="1">The sequence shown here is derived from an EMBL/GenBank/DDBJ whole genome shotgun (WGS) entry which is preliminary data.</text>
</comment>
<dbReference type="Gene3D" id="3.60.10.10">
    <property type="entry name" value="Endonuclease/exonuclease/phosphatase"/>
    <property type="match status" value="1"/>
</dbReference>
<accession>A0A438CN63</accession>
<organism evidence="1 2">
    <name type="scientific">Vitis vinifera</name>
    <name type="common">Grape</name>
    <dbReference type="NCBI Taxonomy" id="29760"/>
    <lineage>
        <taxon>Eukaryota</taxon>
        <taxon>Viridiplantae</taxon>
        <taxon>Streptophyta</taxon>
        <taxon>Embryophyta</taxon>
        <taxon>Tracheophyta</taxon>
        <taxon>Spermatophyta</taxon>
        <taxon>Magnoliopsida</taxon>
        <taxon>eudicotyledons</taxon>
        <taxon>Gunneridae</taxon>
        <taxon>Pentapetalae</taxon>
        <taxon>rosids</taxon>
        <taxon>Vitales</taxon>
        <taxon>Vitaceae</taxon>
        <taxon>Viteae</taxon>
        <taxon>Vitis</taxon>
    </lineage>
</organism>
<dbReference type="Proteomes" id="UP000288805">
    <property type="component" value="Unassembled WGS sequence"/>
</dbReference>
<dbReference type="EMBL" id="QGNW01002167">
    <property type="protein sequence ID" value="RVW24650.1"/>
    <property type="molecule type" value="Genomic_DNA"/>
</dbReference>
<protein>
    <recommendedName>
        <fullName evidence="3">Endonuclease/exonuclease/phosphatase domain-containing protein</fullName>
    </recommendedName>
</protein>
<dbReference type="PANTHER" id="PTHR33710">
    <property type="entry name" value="BNAC02G09200D PROTEIN"/>
    <property type="match status" value="1"/>
</dbReference>
<gene>
    <name evidence="1" type="ORF">CK203_096109</name>
</gene>
<evidence type="ECO:0000313" key="1">
    <source>
        <dbReference type="EMBL" id="RVW24650.1"/>
    </source>
</evidence>
<evidence type="ECO:0008006" key="3">
    <source>
        <dbReference type="Google" id="ProtNLM"/>
    </source>
</evidence>
<sequence>MSEGLVISIGVGRYLDWRALDVSGSAGGILICWDKRLLELLEWEEGQFSISCRFRKVEDEAVWVFTGVYDPFTKNERDCLWDEIGAIRGLWEEPWCVGGDFNVILSQRERNRQGRITAAMRIFAQVIDELGLVDLPLQGGGSVIQKRLSRPVSDHFPMLLEGGAVRKGPSPFRFKNMWLKVEGFQELIHSWWQGIEVRGSVSYRLATKMKEVKQKLKVWNREVFGRLEDNKATALQPVDHWDLVESERRLLEDETISKKEAKESYAKWDSLEETHWRFWNFSPRAGEATKVMLTSRTGHLLDLQYNGS</sequence>
<dbReference type="SUPFAM" id="SSF56219">
    <property type="entry name" value="DNase I-like"/>
    <property type="match status" value="1"/>
</dbReference>